<evidence type="ECO:0000313" key="2">
    <source>
        <dbReference type="EMBL" id="SMS14412.1"/>
    </source>
</evidence>
<feature type="domain" description="ABM" evidence="1">
    <location>
        <begin position="8"/>
        <end position="101"/>
    </location>
</feature>
<sequence>MKLQQAPLLRLYRLSIDPQDRTEFVQAGAHNLLTSIAQEPGTLTMGATHQDVFGATNYIFELYRDDEHYQVHAQSPQFRQYQQVAQRVVHDKMVLELTPQVLRSQATALRVRGSNDLVVRGLFLTAKPGQTATIRQRVRERVDRLAFSEPDTLAVYAATVATDEAQWVILEVYRNAHAIVSGDHDLAHTLADVVTQQFSRHLAPDGLVTQGSLSFE</sequence>
<dbReference type="Gene3D" id="3.30.70.100">
    <property type="match status" value="1"/>
</dbReference>
<organism evidence="2 3">
    <name type="scientific">Levilactobacillus zymae</name>
    <dbReference type="NCBI Taxonomy" id="267363"/>
    <lineage>
        <taxon>Bacteria</taxon>
        <taxon>Bacillati</taxon>
        <taxon>Bacillota</taxon>
        <taxon>Bacilli</taxon>
        <taxon>Lactobacillales</taxon>
        <taxon>Lactobacillaceae</taxon>
        <taxon>Levilactobacillus</taxon>
    </lineage>
</organism>
<dbReference type="SUPFAM" id="SSF54909">
    <property type="entry name" value="Dimeric alpha+beta barrel"/>
    <property type="match status" value="2"/>
</dbReference>
<dbReference type="Proteomes" id="UP000195412">
    <property type="component" value="Chromosome I"/>
</dbReference>
<name>A0A1Y6JZ86_9LACO</name>
<dbReference type="AlphaFoldDB" id="A0A1Y6JZ86"/>
<dbReference type="Pfam" id="PF03992">
    <property type="entry name" value="ABM"/>
    <property type="match status" value="2"/>
</dbReference>
<dbReference type="InterPro" id="IPR011008">
    <property type="entry name" value="Dimeric_a/b-barrel"/>
</dbReference>
<dbReference type="PROSITE" id="PS51725">
    <property type="entry name" value="ABM"/>
    <property type="match status" value="1"/>
</dbReference>
<dbReference type="PANTHER" id="PTHR33336:SF3">
    <property type="entry name" value="ABM DOMAIN-CONTAINING PROTEIN"/>
    <property type="match status" value="1"/>
</dbReference>
<dbReference type="PANTHER" id="PTHR33336">
    <property type="entry name" value="QUINOL MONOOXYGENASE YGIN-RELATED"/>
    <property type="match status" value="1"/>
</dbReference>
<reference evidence="3" key="1">
    <citation type="submission" date="2017-05" db="EMBL/GenBank/DDBJ databases">
        <authorList>
            <person name="Papadimitriou K."/>
        </authorList>
    </citation>
    <scope>NUCLEOTIDE SEQUENCE [LARGE SCALE GENOMIC DNA]</scope>
    <source>
        <strain evidence="3">ACA-DC 3411</strain>
    </source>
</reference>
<accession>A0A1Y6JZ86</accession>
<dbReference type="InterPro" id="IPR007138">
    <property type="entry name" value="ABM_dom"/>
</dbReference>
<dbReference type="GO" id="GO:0003824">
    <property type="term" value="F:catalytic activity"/>
    <property type="evidence" value="ECO:0007669"/>
    <property type="project" value="TreeGrafter"/>
</dbReference>
<gene>
    <name evidence="2" type="ORF">LZ3411_1362</name>
</gene>
<dbReference type="KEGG" id="lzy:LZ3411_1362"/>
<proteinExistence type="predicted"/>
<dbReference type="EMBL" id="LT854705">
    <property type="protein sequence ID" value="SMS14412.1"/>
    <property type="molecule type" value="Genomic_DNA"/>
</dbReference>
<evidence type="ECO:0000313" key="3">
    <source>
        <dbReference type="Proteomes" id="UP000195412"/>
    </source>
</evidence>
<evidence type="ECO:0000259" key="1">
    <source>
        <dbReference type="PROSITE" id="PS51725"/>
    </source>
</evidence>
<dbReference type="InterPro" id="IPR050744">
    <property type="entry name" value="AI-2_Isomerase_LsrG"/>
</dbReference>
<protein>
    <recommendedName>
        <fullName evidence="1">ABM domain-containing protein</fullName>
    </recommendedName>
</protein>
<dbReference type="RefSeq" id="WP_172825248.1">
    <property type="nucleotide sequence ID" value="NZ_JBPWQU010000035.1"/>
</dbReference>